<dbReference type="InterPro" id="IPR041603">
    <property type="entry name" value="YvdT_C"/>
</dbReference>
<sequence>MDKKERIINAAIKLFGEKGIENTKISDIAKEARIAQGTFYLYFPSKLSVMPAIADVMISEMIQSIRSNVSTDLDFFGKIEQLIDTVFEVTEKHKELVGIIYAGLSASDFLDEWVDAYEPYYSWLTNLLDSANKNNEIHLVIDSLQTAKILWGLIEAAAERAYLFDEKEKNLILQDKKDVLIFIKKALTR</sequence>
<dbReference type="eggNOG" id="COG1309">
    <property type="taxonomic scope" value="Bacteria"/>
</dbReference>
<proteinExistence type="predicted"/>
<dbReference type="Gene3D" id="1.10.357.10">
    <property type="entry name" value="Tetracycline Repressor, domain 2"/>
    <property type="match status" value="1"/>
</dbReference>
<dbReference type="GO" id="GO:0003677">
    <property type="term" value="F:DNA binding"/>
    <property type="evidence" value="ECO:0007669"/>
    <property type="project" value="UniProtKB-UniRule"/>
</dbReference>
<dbReference type="Pfam" id="PF17934">
    <property type="entry name" value="TetR_C_26"/>
    <property type="match status" value="1"/>
</dbReference>
<dbReference type="InterPro" id="IPR050624">
    <property type="entry name" value="HTH-type_Tx_Regulator"/>
</dbReference>
<evidence type="ECO:0000256" key="1">
    <source>
        <dbReference type="ARBA" id="ARBA00023125"/>
    </source>
</evidence>
<evidence type="ECO:0000313" key="5">
    <source>
        <dbReference type="Proteomes" id="UP000030416"/>
    </source>
</evidence>
<dbReference type="Pfam" id="PF00440">
    <property type="entry name" value="TetR_N"/>
    <property type="match status" value="1"/>
</dbReference>
<dbReference type="InterPro" id="IPR036271">
    <property type="entry name" value="Tet_transcr_reg_TetR-rel_C_sf"/>
</dbReference>
<dbReference type="Proteomes" id="UP000030416">
    <property type="component" value="Unassembled WGS sequence"/>
</dbReference>
<evidence type="ECO:0000313" key="4">
    <source>
        <dbReference type="EMBL" id="KGR79068.1"/>
    </source>
</evidence>
<dbReference type="PROSITE" id="PS50977">
    <property type="entry name" value="HTH_TETR_2"/>
    <property type="match status" value="1"/>
</dbReference>
<dbReference type="PRINTS" id="PR00455">
    <property type="entry name" value="HTHTETR"/>
</dbReference>
<dbReference type="AlphaFoldDB" id="A0A0A3I8I1"/>
<dbReference type="EMBL" id="JPVN01000008">
    <property type="protein sequence ID" value="KGR79068.1"/>
    <property type="molecule type" value="Genomic_DNA"/>
</dbReference>
<dbReference type="PANTHER" id="PTHR43479">
    <property type="entry name" value="ACREF/ENVCD OPERON REPRESSOR-RELATED"/>
    <property type="match status" value="1"/>
</dbReference>
<evidence type="ECO:0000256" key="2">
    <source>
        <dbReference type="PROSITE-ProRule" id="PRU00335"/>
    </source>
</evidence>
<feature type="DNA-binding region" description="H-T-H motif" evidence="2">
    <location>
        <begin position="24"/>
        <end position="43"/>
    </location>
</feature>
<dbReference type="PANTHER" id="PTHR43479:SF8">
    <property type="entry name" value="TRANSCRIPTIONAL REGULATOR, TETR FAMILY"/>
    <property type="match status" value="1"/>
</dbReference>
<comment type="caution">
    <text evidence="4">The sequence shown here is derived from an EMBL/GenBank/DDBJ whole genome shotgun (WGS) entry which is preliminary data.</text>
</comment>
<keyword evidence="5" id="KW-1185">Reference proteome</keyword>
<gene>
    <name evidence="4" type="ORF">CD29_08670</name>
</gene>
<feature type="domain" description="HTH tetR-type" evidence="3">
    <location>
        <begin position="1"/>
        <end position="61"/>
    </location>
</feature>
<protein>
    <submittedName>
        <fullName evidence="4">TetR family transcriptional regulator</fullName>
    </submittedName>
</protein>
<dbReference type="InterPro" id="IPR001647">
    <property type="entry name" value="HTH_TetR"/>
</dbReference>
<dbReference type="OrthoDB" id="9812484at2"/>
<dbReference type="SUPFAM" id="SSF48498">
    <property type="entry name" value="Tetracyclin repressor-like, C-terminal domain"/>
    <property type="match status" value="1"/>
</dbReference>
<dbReference type="InterPro" id="IPR009057">
    <property type="entry name" value="Homeodomain-like_sf"/>
</dbReference>
<dbReference type="SUPFAM" id="SSF46689">
    <property type="entry name" value="Homeodomain-like"/>
    <property type="match status" value="1"/>
</dbReference>
<organism evidence="4 5">
    <name type="scientific">Ureibacillus manganicus DSM 26584</name>
    <dbReference type="NCBI Taxonomy" id="1384049"/>
    <lineage>
        <taxon>Bacteria</taxon>
        <taxon>Bacillati</taxon>
        <taxon>Bacillota</taxon>
        <taxon>Bacilli</taxon>
        <taxon>Bacillales</taxon>
        <taxon>Caryophanaceae</taxon>
        <taxon>Ureibacillus</taxon>
    </lineage>
</organism>
<dbReference type="RefSeq" id="WP_036185272.1">
    <property type="nucleotide sequence ID" value="NZ_AVDA01000008.1"/>
</dbReference>
<keyword evidence="1 2" id="KW-0238">DNA-binding</keyword>
<evidence type="ECO:0000259" key="3">
    <source>
        <dbReference type="PROSITE" id="PS50977"/>
    </source>
</evidence>
<reference evidence="4 5" key="1">
    <citation type="submission" date="2014-02" db="EMBL/GenBank/DDBJ databases">
        <title>Draft genome sequence of Lysinibacillus manganicus DSM 26584T.</title>
        <authorList>
            <person name="Zhang F."/>
            <person name="Wang G."/>
            <person name="Zhang L."/>
        </authorList>
    </citation>
    <scope>NUCLEOTIDE SEQUENCE [LARGE SCALE GENOMIC DNA]</scope>
    <source>
        <strain evidence="4 5">DSM 26584</strain>
    </source>
</reference>
<accession>A0A0A3I8I1</accession>
<name>A0A0A3I8I1_9BACL</name>
<dbReference type="STRING" id="1384049.CD29_08670"/>